<evidence type="ECO:0000313" key="5">
    <source>
        <dbReference type="Proteomes" id="UP000782241"/>
    </source>
</evidence>
<dbReference type="EMBL" id="JAGPUO010000010">
    <property type="protein sequence ID" value="KAG5660289.1"/>
    <property type="molecule type" value="Genomic_DNA"/>
</dbReference>
<name>A0A9P7H1Y2_9HYPO</name>
<feature type="region of interest" description="Disordered" evidence="1">
    <location>
        <begin position="440"/>
        <end position="494"/>
    </location>
</feature>
<feature type="region of interest" description="Disordered" evidence="1">
    <location>
        <begin position="354"/>
        <end position="406"/>
    </location>
</feature>
<feature type="chain" id="PRO_5040120912" description="Fucose-specific lectin" evidence="3">
    <location>
        <begin position="23"/>
        <end position="494"/>
    </location>
</feature>
<gene>
    <name evidence="4" type="ORF">KAF25_003811</name>
</gene>
<sequence>MSRSTIASTIGFVCLLANPVAGLAGWWTWSPDTLTPHFAYQDPGSGDILHSSCNSNGSAAFLSDKPNKFPLKAQPKPATPLAVTGWWDDDLNTPIASIFYQGTDDSIVNAFFTCDNKTGNYKLDPEGIDIVSDLAGAPSVHEKTGLAVTELGDSGGYRLYYHDEDGLVNLMAYDDDTDWRYDGPVSLKKTAGKAIAALQIKGTNVSVAYPYDSNNIAVAHFNQDNKNKWSLESFPTPFDSPAPTNNTDPSDVRLDTSGDSSLKLSSFDNAAVNLGIAAGTKQQLSILYIGKDSQLHAVTSNGGAWEEEESPGAKEWPKADDVSGRLAVVSPLDSSDIWVYYLSGDKVLELHRDGSGSWAKAKTPSSTTKNDDSKSDNESDESDDSTETDGSSGAEKSDSAAASPATGMTTGAKAGIGVGVGVGVLALSAAVFFFLRKRRQTPSPSQGKGSVGELGSGADYRAVEMPTELHEPQELSATQNQKYELLGDTGHRAS</sequence>
<dbReference type="Gene3D" id="2.120.10.70">
    <property type="entry name" value="Fucose-specific lectin"/>
    <property type="match status" value="2"/>
</dbReference>
<accession>A0A9P7H1Y2</accession>
<evidence type="ECO:0000313" key="4">
    <source>
        <dbReference type="EMBL" id="KAG5660289.1"/>
    </source>
</evidence>
<keyword evidence="5" id="KW-1185">Reference proteome</keyword>
<feature type="transmembrane region" description="Helical" evidence="2">
    <location>
        <begin position="414"/>
        <end position="435"/>
    </location>
</feature>
<dbReference type="PANTHER" id="PTHR16861">
    <property type="entry name" value="GLYCOPROTEIN 38"/>
    <property type="match status" value="1"/>
</dbReference>
<evidence type="ECO:0008006" key="6">
    <source>
        <dbReference type="Google" id="ProtNLM"/>
    </source>
</evidence>
<feature type="signal peptide" evidence="3">
    <location>
        <begin position="1"/>
        <end position="22"/>
    </location>
</feature>
<proteinExistence type="predicted"/>
<feature type="region of interest" description="Disordered" evidence="1">
    <location>
        <begin position="300"/>
        <end position="321"/>
    </location>
</feature>
<reference evidence="4" key="1">
    <citation type="submission" date="2021-04" db="EMBL/GenBank/DDBJ databases">
        <title>Draft genome of Fusarium avenaceum strain F156N33, isolated from an atmospheric sample in Virginia.</title>
        <authorList>
            <person name="Yang S."/>
            <person name="Vinatzer B.A."/>
            <person name="Coleman J."/>
        </authorList>
    </citation>
    <scope>NUCLEOTIDE SEQUENCE</scope>
    <source>
        <strain evidence="4">F156N33</strain>
    </source>
</reference>
<organism evidence="4 5">
    <name type="scientific">Fusarium avenaceum</name>
    <dbReference type="NCBI Taxonomy" id="40199"/>
    <lineage>
        <taxon>Eukaryota</taxon>
        <taxon>Fungi</taxon>
        <taxon>Dikarya</taxon>
        <taxon>Ascomycota</taxon>
        <taxon>Pezizomycotina</taxon>
        <taxon>Sordariomycetes</taxon>
        <taxon>Hypocreomycetidae</taxon>
        <taxon>Hypocreales</taxon>
        <taxon>Nectriaceae</taxon>
        <taxon>Fusarium</taxon>
        <taxon>Fusarium tricinctum species complex</taxon>
    </lineage>
</organism>
<feature type="compositionally biased region" description="Basic and acidic residues" evidence="1">
    <location>
        <begin position="311"/>
        <end position="321"/>
    </location>
</feature>
<keyword evidence="3" id="KW-0732">Signal</keyword>
<feature type="compositionally biased region" description="Acidic residues" evidence="1">
    <location>
        <begin position="378"/>
        <end position="387"/>
    </location>
</feature>
<evidence type="ECO:0000256" key="3">
    <source>
        <dbReference type="SAM" id="SignalP"/>
    </source>
</evidence>
<dbReference type="AlphaFoldDB" id="A0A9P7H1Y2"/>
<evidence type="ECO:0000256" key="1">
    <source>
        <dbReference type="SAM" id="MobiDB-lite"/>
    </source>
</evidence>
<comment type="caution">
    <text evidence="4">The sequence shown here is derived from an EMBL/GenBank/DDBJ whole genome shotgun (WGS) entry which is preliminary data.</text>
</comment>
<keyword evidence="2" id="KW-0472">Membrane</keyword>
<evidence type="ECO:0000256" key="2">
    <source>
        <dbReference type="SAM" id="Phobius"/>
    </source>
</evidence>
<dbReference type="SUPFAM" id="SSF89372">
    <property type="entry name" value="Fucose-specific lectin"/>
    <property type="match status" value="1"/>
</dbReference>
<protein>
    <recommendedName>
        <fullName evidence="6">Fucose-specific lectin</fullName>
    </recommendedName>
</protein>
<keyword evidence="2" id="KW-1133">Transmembrane helix</keyword>
<dbReference type="Proteomes" id="UP000782241">
    <property type="component" value="Unassembled WGS sequence"/>
</dbReference>
<dbReference type="PANTHER" id="PTHR16861:SF4">
    <property type="entry name" value="SH3 DOMAIN PROTEIN (AFU_ORTHOLOGUE AFUA_1G13610)"/>
    <property type="match status" value="1"/>
</dbReference>
<keyword evidence="2" id="KW-0812">Transmembrane</keyword>
<feature type="region of interest" description="Disordered" evidence="1">
    <location>
        <begin position="232"/>
        <end position="258"/>
    </location>
</feature>